<protein>
    <submittedName>
        <fullName evidence="2">Lytic transglycosylase</fullName>
    </submittedName>
</protein>
<comment type="caution">
    <text evidence="2">The sequence shown here is derived from an EMBL/GenBank/DDBJ whole genome shotgun (WGS) entry which is preliminary data.</text>
</comment>
<gene>
    <name evidence="2" type="ORF">MUU47_00415</name>
</gene>
<sequence>MAIKIPVSAEFDAASLKQQIQHVNDSIRAMASNVAQLKGQKFEPITLKSKEDLDYFVKQMQKLLKIQTELANKSKQAGVNPLTTKVGDWNKMYPQFDERIAKMQSMLQFLGVAFDDHPKPKPPAPTTPNQSNQPSDARSGPQNNNQPPAWSNHFNTMLRSAGPAGGTISNALNTGLSSGAGAGMVGLVGGLAALGVGKIIGAIADKIGQAQDNAIGLDKLYRQVGGVVSYSRLQRGVTAAANTLGMTNAEAISLASTYSRAANLQPGQNLGTGMLVSGGLARSYGLDPNNVASTMGQLSATHVVNNDQQLRRMGLLMGEAIGRSGAFAQAGDAMQAISDFATQQARLSLTMPNVPGYAGSMAGLMSSGIPGMDLQGSTNLLGRVNAALAHGGATGEPSHAFMARMALQHGINNPLALEALQAGGAFGTISSTLGPDSLYGKRYGGHYRGNETLLDMTRQGIHRAYGNGPDSVVALARHLGTSVNEAMALDNMSSADMSGVSNRLSRLKLDPASVNATSYATLGQIQSGRGLESLGNEYLKRGGLSAAERQTLTDALKGTDPEKLKDVLTQVAATHGAAKTEGSEVRDSLAKLNNTVEQYARQALPALNVMRMAMVKMAGGSEASLRSQYMSSEMASRSAAVRAKYAPDLKAARDSEAAAYAKYGPFGGGEEKAAAGKRVNAIGRQMSLEIEAQRLELNRQVNGAPTSEAALDGSDISSPSAAAAAGSGAAGNWAGNNVGNVKDVNGNYRRFPSQQAGIAASAGLLLRYSTGKFAGGRKRTLRELVSTYASGDPEVPRYIRQASQWTGYGPDQALDLTDQKTLMNVTRAILRKENVKNSTIPQSVVNSGVSMALNDQSNYKIAPGTMPDGQQRGGKIDISDANINVNLIHPDGRTQTHSVPVKSSFKQPQAFSGRQR</sequence>
<keyword evidence="3" id="KW-1185">Reference proteome</keyword>
<accession>A0ABT2DY10</accession>
<organism evidence="2 3">
    <name type="scientific">Scandinavium hiltneri</name>
    <dbReference type="NCBI Taxonomy" id="2926519"/>
    <lineage>
        <taxon>Bacteria</taxon>
        <taxon>Pseudomonadati</taxon>
        <taxon>Pseudomonadota</taxon>
        <taxon>Gammaproteobacteria</taxon>
        <taxon>Enterobacterales</taxon>
        <taxon>Enterobacteriaceae</taxon>
        <taxon>Scandinavium</taxon>
    </lineage>
</organism>
<feature type="region of interest" description="Disordered" evidence="1">
    <location>
        <begin position="889"/>
        <end position="916"/>
    </location>
</feature>
<evidence type="ECO:0000313" key="3">
    <source>
        <dbReference type="Proteomes" id="UP001205357"/>
    </source>
</evidence>
<dbReference type="RefSeq" id="WP_258986156.1">
    <property type="nucleotide sequence ID" value="NZ_JALIGE010000061.1"/>
</dbReference>
<reference evidence="2 3" key="1">
    <citation type="submission" date="2022-04" db="EMBL/GenBank/DDBJ databases">
        <title>Proposal of a three novel species of Scandinavium, Scandinavium hiltneri, Scandinavium manionii, Scandinavium tedordense.</title>
        <authorList>
            <person name="Maddock D.W."/>
            <person name="Brady C.L."/>
            <person name="Denman S."/>
            <person name="Arnold D."/>
        </authorList>
    </citation>
    <scope>NUCLEOTIDE SEQUENCE [LARGE SCALE GENOMIC DNA]</scope>
    <source>
        <strain evidence="2 3">H11S7</strain>
    </source>
</reference>
<feature type="compositionally biased region" description="Polar residues" evidence="1">
    <location>
        <begin position="129"/>
        <end position="157"/>
    </location>
</feature>
<proteinExistence type="predicted"/>
<evidence type="ECO:0000313" key="2">
    <source>
        <dbReference type="EMBL" id="MCS2159627.1"/>
    </source>
</evidence>
<dbReference type="Proteomes" id="UP001205357">
    <property type="component" value="Unassembled WGS sequence"/>
</dbReference>
<name>A0ABT2DY10_9ENTR</name>
<dbReference type="EMBL" id="JALIGE010000061">
    <property type="protein sequence ID" value="MCS2159627.1"/>
    <property type="molecule type" value="Genomic_DNA"/>
</dbReference>
<feature type="region of interest" description="Disordered" evidence="1">
    <location>
        <begin position="113"/>
        <end position="157"/>
    </location>
</feature>
<feature type="compositionally biased region" description="Polar residues" evidence="1">
    <location>
        <begin position="904"/>
        <end position="916"/>
    </location>
</feature>
<evidence type="ECO:0000256" key="1">
    <source>
        <dbReference type="SAM" id="MobiDB-lite"/>
    </source>
</evidence>